<reference evidence="1 2" key="2">
    <citation type="submission" date="2015-10" db="EMBL/GenBank/DDBJ databases">
        <title>Draft Genome Sequence of Prosthecomicrobium hirschii ATCC 27832.</title>
        <authorList>
            <person name="Daniel J."/>
            <person name="Givan S.A."/>
            <person name="Brun Y.V."/>
            <person name="Brown P.J."/>
        </authorList>
    </citation>
    <scope>NUCLEOTIDE SEQUENCE [LARGE SCALE GENOMIC DNA]</scope>
    <source>
        <strain evidence="1 2">16</strain>
    </source>
</reference>
<keyword evidence="2" id="KW-1185">Reference proteome</keyword>
<protein>
    <recommendedName>
        <fullName evidence="3">Phosphonate metabolism protein</fullName>
    </recommendedName>
</protein>
<dbReference type="EMBL" id="LJYW01000001">
    <property type="protein sequence ID" value="KPL53495.1"/>
    <property type="molecule type" value="Genomic_DNA"/>
</dbReference>
<comment type="caution">
    <text evidence="1">The sequence shown here is derived from an EMBL/GenBank/DDBJ whole genome shotgun (WGS) entry which is preliminary data.</text>
</comment>
<proteinExistence type="predicted"/>
<dbReference type="RefSeq" id="WP_054359660.1">
    <property type="nucleotide sequence ID" value="NZ_LJYW01000001.1"/>
</dbReference>
<name>A0A0P6W2W5_9HYPH</name>
<gene>
    <name evidence="1" type="ORF">ABB55_15760</name>
</gene>
<dbReference type="NCBIfam" id="TIGR03223">
    <property type="entry name" value="Phn_opern_protn"/>
    <property type="match status" value="1"/>
</dbReference>
<dbReference type="STRING" id="665126.ABB55_15760"/>
<reference evidence="1 2" key="1">
    <citation type="submission" date="2015-09" db="EMBL/GenBank/DDBJ databases">
        <authorList>
            <person name="Jackson K.R."/>
            <person name="Lunt B.L."/>
            <person name="Fisher J.N.B."/>
            <person name="Gardner A.V."/>
            <person name="Bailey M.E."/>
            <person name="Deus L.M."/>
            <person name="Earl A.S."/>
            <person name="Gibby P.D."/>
            <person name="Hartmann K.A."/>
            <person name="Liu J.E."/>
            <person name="Manci A.M."/>
            <person name="Nielsen D.A."/>
            <person name="Solomon M.B."/>
            <person name="Breakwell D.P."/>
            <person name="Burnett S.H."/>
            <person name="Grose J.H."/>
        </authorList>
    </citation>
    <scope>NUCLEOTIDE SEQUENCE [LARGE SCALE GENOMIC DNA]</scope>
    <source>
        <strain evidence="1 2">16</strain>
    </source>
</reference>
<evidence type="ECO:0000313" key="2">
    <source>
        <dbReference type="Proteomes" id="UP000048984"/>
    </source>
</evidence>
<dbReference type="Pfam" id="PF06299">
    <property type="entry name" value="DUF1045"/>
    <property type="match status" value="1"/>
</dbReference>
<dbReference type="InterPro" id="IPR009389">
    <property type="entry name" value="DUF1045"/>
</dbReference>
<dbReference type="AlphaFoldDB" id="A0A0P6W2W5"/>
<dbReference type="PIRSF" id="PIRSF033328">
    <property type="entry name" value="Phest_Mll4975"/>
    <property type="match status" value="1"/>
</dbReference>
<dbReference type="Gene3D" id="3.90.1140.10">
    <property type="entry name" value="Cyclic phosphodiesterase"/>
    <property type="match status" value="1"/>
</dbReference>
<dbReference type="Proteomes" id="UP000048984">
    <property type="component" value="Unassembled WGS sequence"/>
</dbReference>
<evidence type="ECO:0000313" key="1">
    <source>
        <dbReference type="EMBL" id="KPL53495.1"/>
    </source>
</evidence>
<organism evidence="1 2">
    <name type="scientific">Prosthecodimorpha hirschii</name>
    <dbReference type="NCBI Taxonomy" id="665126"/>
    <lineage>
        <taxon>Bacteria</taxon>
        <taxon>Pseudomonadati</taxon>
        <taxon>Pseudomonadota</taxon>
        <taxon>Alphaproteobacteria</taxon>
        <taxon>Hyphomicrobiales</taxon>
        <taxon>Ancalomicrobiaceae</taxon>
        <taxon>Prosthecodimorpha</taxon>
    </lineage>
</organism>
<sequence length="233" mass="25227">MGAPIAAARYALYFAPAPETALWRFGSAAIGYDAATGADLPIPAVAGMSPERLLEITAEPRRYGFHATLKPPFRLADSTDVAGFLDAVARFAAERRPFELPDLRVAAIGDFLALMVAGRPQALHDLADACVESFDPWRAAMDAAEAARRGAAGLSERERDHLARWGYPYVFDRFRFHMTLSGRLGDPERSALADALSDRLAAIAAPVPVDAITVFVQPDPAARFRVLARFPFG</sequence>
<accession>A0A0P6W2W5</accession>
<evidence type="ECO:0008006" key="3">
    <source>
        <dbReference type="Google" id="ProtNLM"/>
    </source>
</evidence>